<gene>
    <name evidence="9" type="ORF">J2S75_003898</name>
</gene>
<keyword evidence="5" id="KW-0408">Iron</keyword>
<dbReference type="Pfam" id="PF00111">
    <property type="entry name" value="Fer2"/>
    <property type="match status" value="1"/>
</dbReference>
<reference evidence="9 10" key="1">
    <citation type="submission" date="2023-07" db="EMBL/GenBank/DDBJ databases">
        <title>Genomic Encyclopedia of Type Strains, Phase IV (KMG-IV): sequencing the most valuable type-strain genomes for metagenomic binning, comparative biology and taxonomic classification.</title>
        <authorList>
            <person name="Goeker M."/>
        </authorList>
    </citation>
    <scope>NUCLEOTIDE SEQUENCE [LARGE SCALE GENOMIC DNA]</scope>
    <source>
        <strain evidence="9 10">DSM 2457</strain>
    </source>
</reference>
<evidence type="ECO:0000256" key="1">
    <source>
        <dbReference type="ARBA" id="ARBA00022630"/>
    </source>
</evidence>
<dbReference type="PANTHER" id="PTHR47354">
    <property type="entry name" value="NADH OXIDOREDUCTASE HCR"/>
    <property type="match status" value="1"/>
</dbReference>
<keyword evidence="3" id="KW-0479">Metal-binding</keyword>
<keyword evidence="4 9" id="KW-0560">Oxidoreductase</keyword>
<dbReference type="InterPro" id="IPR006058">
    <property type="entry name" value="2Fe2S_fd_BS"/>
</dbReference>
<dbReference type="Pfam" id="PF00970">
    <property type="entry name" value="FAD_binding_6"/>
    <property type="match status" value="1"/>
</dbReference>
<sequence>MTEENQTLTVRISAKEPVAEDICLFELRAPDGGPLPAFTPGAHLSVRVPTGEIRKYSLCNDPDETDRYMIAVKKDRGGRGGSVSLIDQTKEGDELAVTPPRNDFELKSGPSSYIFIAGGIGITPIRAMIKHLIATKGKPFKLYYFTRTPAMMAFREEFSDPAFRGKVVIHHDCGDPEKAYDLWPVLEEPKGAHLYCCGPRGLMEAVRDMTGHWSSAAVHFEDFGAAKARPEDNTPFVVRLAKSGESYEVPVDKSILEVLREAGKTLPSSCESGTCGTCRTRLVEGEADHRDLALSDHERARNIMICVSRAKSAELVLDL</sequence>
<proteinExistence type="predicted"/>
<keyword evidence="10" id="KW-1185">Reference proteome</keyword>
<dbReference type="InterPro" id="IPR001433">
    <property type="entry name" value="OxRdtase_FAD/NAD-bd"/>
</dbReference>
<dbReference type="Gene3D" id="3.40.50.80">
    <property type="entry name" value="Nucleotide-binding domain of ferredoxin-NADP reductase (FNR) module"/>
    <property type="match status" value="1"/>
</dbReference>
<dbReference type="Gene3D" id="2.40.30.10">
    <property type="entry name" value="Translation factors"/>
    <property type="match status" value="1"/>
</dbReference>
<dbReference type="Gene3D" id="3.10.20.30">
    <property type="match status" value="1"/>
</dbReference>
<protein>
    <submittedName>
        <fullName evidence="9">Phthalate 4,5-dioxygenase reductase subunit</fullName>
        <ecNumber evidence="9">1.18.1.-</ecNumber>
    </submittedName>
</protein>
<dbReference type="SUPFAM" id="SSF63380">
    <property type="entry name" value="Riboflavin synthase domain-like"/>
    <property type="match status" value="1"/>
</dbReference>
<dbReference type="Pfam" id="PF00175">
    <property type="entry name" value="NAD_binding_1"/>
    <property type="match status" value="1"/>
</dbReference>
<dbReference type="PANTHER" id="PTHR47354:SF1">
    <property type="entry name" value="CARNITINE MONOOXYGENASE REDUCTASE SUBUNIT"/>
    <property type="match status" value="1"/>
</dbReference>
<dbReference type="Proteomes" id="UP001224682">
    <property type="component" value="Unassembled WGS sequence"/>
</dbReference>
<dbReference type="PROSITE" id="PS51384">
    <property type="entry name" value="FAD_FR"/>
    <property type="match status" value="1"/>
</dbReference>
<evidence type="ECO:0000256" key="3">
    <source>
        <dbReference type="ARBA" id="ARBA00022723"/>
    </source>
</evidence>
<keyword evidence="6" id="KW-0411">Iron-sulfur</keyword>
<evidence type="ECO:0000256" key="5">
    <source>
        <dbReference type="ARBA" id="ARBA00023004"/>
    </source>
</evidence>
<dbReference type="InterPro" id="IPR036010">
    <property type="entry name" value="2Fe-2S_ferredoxin-like_sf"/>
</dbReference>
<dbReference type="InterPro" id="IPR039261">
    <property type="entry name" value="FNR_nucleotide-bd"/>
</dbReference>
<feature type="domain" description="FAD-binding FR-type" evidence="8">
    <location>
        <begin position="5"/>
        <end position="107"/>
    </location>
</feature>
<evidence type="ECO:0000313" key="10">
    <source>
        <dbReference type="Proteomes" id="UP001224682"/>
    </source>
</evidence>
<dbReference type="InterPro" id="IPR012675">
    <property type="entry name" value="Beta-grasp_dom_sf"/>
</dbReference>
<dbReference type="SUPFAM" id="SSF52343">
    <property type="entry name" value="Ferredoxin reductase-like, C-terminal NADP-linked domain"/>
    <property type="match status" value="1"/>
</dbReference>
<dbReference type="InterPro" id="IPR001041">
    <property type="entry name" value="2Fe-2S_ferredoxin-type"/>
</dbReference>
<dbReference type="CDD" id="cd06185">
    <property type="entry name" value="PDR_like"/>
    <property type="match status" value="1"/>
</dbReference>
<dbReference type="SUPFAM" id="SSF54292">
    <property type="entry name" value="2Fe-2S ferredoxin-like"/>
    <property type="match status" value="1"/>
</dbReference>
<organism evidence="9 10">
    <name type="scientific">Ancylobacter polymorphus</name>
    <dbReference type="NCBI Taxonomy" id="223390"/>
    <lineage>
        <taxon>Bacteria</taxon>
        <taxon>Pseudomonadati</taxon>
        <taxon>Pseudomonadota</taxon>
        <taxon>Alphaproteobacteria</taxon>
        <taxon>Hyphomicrobiales</taxon>
        <taxon>Xanthobacteraceae</taxon>
        <taxon>Ancylobacter</taxon>
    </lineage>
</organism>
<keyword evidence="2" id="KW-0001">2Fe-2S</keyword>
<dbReference type="InterPro" id="IPR008333">
    <property type="entry name" value="Cbr1-like_FAD-bd_dom"/>
</dbReference>
<name>A0ABU0BG82_9HYPH</name>
<dbReference type="CDD" id="cd00207">
    <property type="entry name" value="fer2"/>
    <property type="match status" value="1"/>
</dbReference>
<evidence type="ECO:0000256" key="4">
    <source>
        <dbReference type="ARBA" id="ARBA00023002"/>
    </source>
</evidence>
<dbReference type="GO" id="GO:0016491">
    <property type="term" value="F:oxidoreductase activity"/>
    <property type="evidence" value="ECO:0007669"/>
    <property type="project" value="UniProtKB-KW"/>
</dbReference>
<evidence type="ECO:0000256" key="2">
    <source>
        <dbReference type="ARBA" id="ARBA00022714"/>
    </source>
</evidence>
<dbReference type="PROSITE" id="PS51085">
    <property type="entry name" value="2FE2S_FER_2"/>
    <property type="match status" value="1"/>
</dbReference>
<comment type="caution">
    <text evidence="9">The sequence shown here is derived from an EMBL/GenBank/DDBJ whole genome shotgun (WGS) entry which is preliminary data.</text>
</comment>
<dbReference type="InterPro" id="IPR017927">
    <property type="entry name" value="FAD-bd_FR_type"/>
</dbReference>
<accession>A0ABU0BG82</accession>
<evidence type="ECO:0000259" key="8">
    <source>
        <dbReference type="PROSITE" id="PS51384"/>
    </source>
</evidence>
<dbReference type="InterPro" id="IPR017938">
    <property type="entry name" value="Riboflavin_synthase-like_b-brl"/>
</dbReference>
<evidence type="ECO:0000313" key="9">
    <source>
        <dbReference type="EMBL" id="MDQ0304848.1"/>
    </source>
</evidence>
<dbReference type="EMBL" id="JAUSUI010000010">
    <property type="protein sequence ID" value="MDQ0304848.1"/>
    <property type="molecule type" value="Genomic_DNA"/>
</dbReference>
<feature type="domain" description="2Fe-2S ferredoxin-type" evidence="7">
    <location>
        <begin position="236"/>
        <end position="319"/>
    </location>
</feature>
<dbReference type="PRINTS" id="PR00409">
    <property type="entry name" value="PHDIOXRDTASE"/>
</dbReference>
<keyword evidence="1" id="KW-0285">Flavoprotein</keyword>
<dbReference type="PROSITE" id="PS00197">
    <property type="entry name" value="2FE2S_FER_1"/>
    <property type="match status" value="1"/>
</dbReference>
<evidence type="ECO:0000259" key="7">
    <source>
        <dbReference type="PROSITE" id="PS51085"/>
    </source>
</evidence>
<evidence type="ECO:0000256" key="6">
    <source>
        <dbReference type="ARBA" id="ARBA00023014"/>
    </source>
</evidence>
<dbReference type="EC" id="1.18.1.-" evidence="9"/>
<dbReference type="InterPro" id="IPR050415">
    <property type="entry name" value="MRET"/>
</dbReference>
<dbReference type="RefSeq" id="WP_307022375.1">
    <property type="nucleotide sequence ID" value="NZ_JAUSUI010000010.1"/>
</dbReference>